<evidence type="ECO:0000313" key="1">
    <source>
        <dbReference type="EMBL" id="AKQ47198.1"/>
    </source>
</evidence>
<dbReference type="RefSeq" id="WP_048922282.1">
    <property type="nucleotide sequence ID" value="NZ_CP010777.1"/>
</dbReference>
<keyword evidence="2" id="KW-1185">Reference proteome</keyword>
<accession>A0A0H4VPH2</accession>
<dbReference type="OrthoDB" id="979415at2"/>
<dbReference type="Pfam" id="PF11964">
    <property type="entry name" value="SpoIIAA-like"/>
    <property type="match status" value="1"/>
</dbReference>
<name>A0A0H4VPH2_9BACT</name>
<dbReference type="AlphaFoldDB" id="A0A0H4VPH2"/>
<dbReference type="InterPro" id="IPR021866">
    <property type="entry name" value="SpoIIAA-like"/>
</dbReference>
<evidence type="ECO:0000313" key="2">
    <source>
        <dbReference type="Proteomes" id="UP000036458"/>
    </source>
</evidence>
<organism evidence="1 2">
    <name type="scientific">Rufibacter radiotolerans</name>
    <dbReference type="NCBI Taxonomy" id="1379910"/>
    <lineage>
        <taxon>Bacteria</taxon>
        <taxon>Pseudomonadati</taxon>
        <taxon>Bacteroidota</taxon>
        <taxon>Cytophagia</taxon>
        <taxon>Cytophagales</taxon>
        <taxon>Hymenobacteraceae</taxon>
        <taxon>Rufibacter</taxon>
    </lineage>
</organism>
<gene>
    <name evidence="1" type="ORF">TH63_18625</name>
</gene>
<proteinExistence type="predicted"/>
<dbReference type="Proteomes" id="UP000036458">
    <property type="component" value="Chromosome"/>
</dbReference>
<dbReference type="KEGG" id="ruf:TH63_18625"/>
<reference evidence="1 2" key="1">
    <citation type="submission" date="2015-01" db="EMBL/GenBank/DDBJ databases">
        <title>Rufibacter sp./DG31D/ whole genome sequencing.</title>
        <authorList>
            <person name="Kim M.K."/>
            <person name="Srinivasan S."/>
            <person name="Lee J.-J."/>
        </authorList>
    </citation>
    <scope>NUCLEOTIDE SEQUENCE [LARGE SCALE GENOMIC DNA]</scope>
    <source>
        <strain evidence="1 2">DG31D</strain>
    </source>
</reference>
<protein>
    <recommendedName>
        <fullName evidence="3">STAS/SEC14 domain-containing protein</fullName>
    </recommendedName>
</protein>
<dbReference type="EMBL" id="CP010777">
    <property type="protein sequence ID" value="AKQ47198.1"/>
    <property type="molecule type" value="Genomic_DNA"/>
</dbReference>
<dbReference type="STRING" id="1379910.TH63_18625"/>
<sequence>MALTYFENEVVTLTYDDQYQLGIIETRGFLSSNEFREAITMAIRMLQEHQPVRWLADNRKMKAIRQADQEWFYEVAFPALQGSSIRRNATVVSEDIFNKMAVEQLLKRAYGLGDMALKEFESRDEALAWVLQPVE</sequence>
<evidence type="ECO:0008006" key="3">
    <source>
        <dbReference type="Google" id="ProtNLM"/>
    </source>
</evidence>
<dbReference type="PATRIC" id="fig|1379910.4.peg.4059"/>